<dbReference type="InterPro" id="IPR001138">
    <property type="entry name" value="Zn2Cys6_DnaBD"/>
</dbReference>
<gene>
    <name evidence="4" type="ORF">B0J13DRAFT_592278</name>
</gene>
<evidence type="ECO:0000259" key="3">
    <source>
        <dbReference type="PROSITE" id="PS50048"/>
    </source>
</evidence>
<dbReference type="CDD" id="cd00067">
    <property type="entry name" value="GAL4"/>
    <property type="match status" value="1"/>
</dbReference>
<dbReference type="Pfam" id="PF00172">
    <property type="entry name" value="Zn_clus"/>
    <property type="match status" value="1"/>
</dbReference>
<dbReference type="OrthoDB" id="4937900at2759"/>
<evidence type="ECO:0000313" key="5">
    <source>
        <dbReference type="Proteomes" id="UP000717696"/>
    </source>
</evidence>
<dbReference type="PROSITE" id="PS00463">
    <property type="entry name" value="ZN2_CY6_FUNGAL_1"/>
    <property type="match status" value="1"/>
</dbReference>
<comment type="caution">
    <text evidence="4">The sequence shown here is derived from an EMBL/GenBank/DDBJ whole genome shotgun (WGS) entry which is preliminary data.</text>
</comment>
<dbReference type="SUPFAM" id="SSF57701">
    <property type="entry name" value="Zn2/Cys6 DNA-binding domain"/>
    <property type="match status" value="1"/>
</dbReference>
<keyword evidence="1" id="KW-0539">Nucleus</keyword>
<sequence>MSPRSSGPDGSGPGPGTRPDSSSTTTSNANNTNTAKLRRAHRKSRNGCWECKRRHIKCDEARPSCSNCTVSERACSFPHSASPSGSVSTPASTQASTLASAVTPAATSVTSPSRSPAESTTSPGAVYPSQYPLASLGGPRGFLVPDDASPPTLPSFNEFFAGSPSSSLPDAPSQPIFTARHLILFHHAQTAMVHSANFMPASINIAIDWAQEAPYAMDQLLALAADHLAIHSPENATAHRHDATELQTRALVWFNHDTRDVVDPTSDRLSIPRFLFAGLLSIHMLYETLTYYRSSYHVFIDRFIEVTHLHRGVRAIIRSSYSLLLETALHPFLNNVRVASLSDHMGTECAELERLIDSSDLAPTTVVACKSACQTLQWAFNIHFTLPESDNIHAATAFPVMLTVEYVDALRKHRPEALLVLAYYGVLLHRCRRIDVWPGLCNNRMSVYCSPRAAIPALSGFVPHHRICPPEQGACQSTNTNQT</sequence>
<evidence type="ECO:0000256" key="1">
    <source>
        <dbReference type="ARBA" id="ARBA00023242"/>
    </source>
</evidence>
<dbReference type="InterPro" id="IPR036864">
    <property type="entry name" value="Zn2-C6_fun-type_DNA-bd_sf"/>
</dbReference>
<feature type="domain" description="Zn(2)-C6 fungal-type" evidence="3">
    <location>
        <begin position="47"/>
        <end position="77"/>
    </location>
</feature>
<protein>
    <recommendedName>
        <fullName evidence="3">Zn(2)-C6 fungal-type domain-containing protein</fullName>
    </recommendedName>
</protein>
<dbReference type="GO" id="GO:0008270">
    <property type="term" value="F:zinc ion binding"/>
    <property type="evidence" value="ECO:0007669"/>
    <property type="project" value="InterPro"/>
</dbReference>
<evidence type="ECO:0000256" key="2">
    <source>
        <dbReference type="SAM" id="MobiDB-lite"/>
    </source>
</evidence>
<organism evidence="4 5">
    <name type="scientific">Dactylonectria estremocensis</name>
    <dbReference type="NCBI Taxonomy" id="1079267"/>
    <lineage>
        <taxon>Eukaryota</taxon>
        <taxon>Fungi</taxon>
        <taxon>Dikarya</taxon>
        <taxon>Ascomycota</taxon>
        <taxon>Pezizomycotina</taxon>
        <taxon>Sordariomycetes</taxon>
        <taxon>Hypocreomycetidae</taxon>
        <taxon>Hypocreales</taxon>
        <taxon>Nectriaceae</taxon>
        <taxon>Dactylonectria</taxon>
    </lineage>
</organism>
<feature type="compositionally biased region" description="Low complexity" evidence="2">
    <location>
        <begin position="17"/>
        <end position="35"/>
    </location>
</feature>
<keyword evidence="5" id="KW-1185">Reference proteome</keyword>
<proteinExistence type="predicted"/>
<dbReference type="AlphaFoldDB" id="A0A9P9FDU6"/>
<name>A0A9P9FDU6_9HYPO</name>
<feature type="region of interest" description="Disordered" evidence="2">
    <location>
        <begin position="79"/>
        <end position="126"/>
    </location>
</feature>
<feature type="compositionally biased region" description="Polar residues" evidence="2">
    <location>
        <begin position="79"/>
        <end position="94"/>
    </location>
</feature>
<reference evidence="4" key="1">
    <citation type="journal article" date="2021" name="Nat. Commun.">
        <title>Genetic determinants of endophytism in the Arabidopsis root mycobiome.</title>
        <authorList>
            <person name="Mesny F."/>
            <person name="Miyauchi S."/>
            <person name="Thiergart T."/>
            <person name="Pickel B."/>
            <person name="Atanasova L."/>
            <person name="Karlsson M."/>
            <person name="Huettel B."/>
            <person name="Barry K.W."/>
            <person name="Haridas S."/>
            <person name="Chen C."/>
            <person name="Bauer D."/>
            <person name="Andreopoulos W."/>
            <person name="Pangilinan J."/>
            <person name="LaButti K."/>
            <person name="Riley R."/>
            <person name="Lipzen A."/>
            <person name="Clum A."/>
            <person name="Drula E."/>
            <person name="Henrissat B."/>
            <person name="Kohler A."/>
            <person name="Grigoriev I.V."/>
            <person name="Martin F.M."/>
            <person name="Hacquard S."/>
        </authorList>
    </citation>
    <scope>NUCLEOTIDE SEQUENCE</scope>
    <source>
        <strain evidence="4">MPI-CAGE-AT-0021</strain>
    </source>
</reference>
<feature type="region of interest" description="Disordered" evidence="2">
    <location>
        <begin position="1"/>
        <end position="46"/>
    </location>
</feature>
<dbReference type="PROSITE" id="PS50048">
    <property type="entry name" value="ZN2_CY6_FUNGAL_2"/>
    <property type="match status" value="1"/>
</dbReference>
<dbReference type="InterPro" id="IPR053157">
    <property type="entry name" value="Sterol_Uptake_Regulator"/>
</dbReference>
<dbReference type="PANTHER" id="PTHR47784">
    <property type="entry name" value="STEROL UPTAKE CONTROL PROTEIN 2"/>
    <property type="match status" value="1"/>
</dbReference>
<dbReference type="SMART" id="SM00066">
    <property type="entry name" value="GAL4"/>
    <property type="match status" value="1"/>
</dbReference>
<feature type="compositionally biased region" description="Basic residues" evidence="2">
    <location>
        <begin position="36"/>
        <end position="45"/>
    </location>
</feature>
<dbReference type="Proteomes" id="UP000717696">
    <property type="component" value="Unassembled WGS sequence"/>
</dbReference>
<feature type="compositionally biased region" description="Low complexity" evidence="2">
    <location>
        <begin position="95"/>
        <end position="117"/>
    </location>
</feature>
<dbReference type="GO" id="GO:0001228">
    <property type="term" value="F:DNA-binding transcription activator activity, RNA polymerase II-specific"/>
    <property type="evidence" value="ECO:0007669"/>
    <property type="project" value="TreeGrafter"/>
</dbReference>
<accession>A0A9P9FDU6</accession>
<dbReference type="EMBL" id="JAGMUU010000002">
    <property type="protein sequence ID" value="KAH7159688.1"/>
    <property type="molecule type" value="Genomic_DNA"/>
</dbReference>
<dbReference type="PANTHER" id="PTHR47784:SF4">
    <property type="entry name" value="ZN(II)2CYS6 TRANSCRIPTION FACTOR (EUROFUNG)"/>
    <property type="match status" value="1"/>
</dbReference>
<dbReference type="Gene3D" id="4.10.240.10">
    <property type="entry name" value="Zn(2)-C6 fungal-type DNA-binding domain"/>
    <property type="match status" value="1"/>
</dbReference>
<evidence type="ECO:0000313" key="4">
    <source>
        <dbReference type="EMBL" id="KAH7159688.1"/>
    </source>
</evidence>